<feature type="region of interest" description="Disordered" evidence="1">
    <location>
        <begin position="178"/>
        <end position="200"/>
    </location>
</feature>
<reference evidence="4" key="1">
    <citation type="submission" date="2018-02" db="EMBL/GenBank/DDBJ databases">
        <title>Rhizophora mucronata_Transcriptome.</title>
        <authorList>
            <person name="Meera S.P."/>
            <person name="Sreeshan A."/>
            <person name="Augustine A."/>
        </authorList>
    </citation>
    <scope>NUCLEOTIDE SEQUENCE</scope>
    <source>
        <tissue evidence="4">Leaf</tissue>
    </source>
</reference>
<organism evidence="4">
    <name type="scientific">Rhizophora mucronata</name>
    <name type="common">Asiatic mangrove</name>
    <dbReference type="NCBI Taxonomy" id="61149"/>
    <lineage>
        <taxon>Eukaryota</taxon>
        <taxon>Viridiplantae</taxon>
        <taxon>Streptophyta</taxon>
        <taxon>Embryophyta</taxon>
        <taxon>Tracheophyta</taxon>
        <taxon>Spermatophyta</taxon>
        <taxon>Magnoliopsida</taxon>
        <taxon>eudicotyledons</taxon>
        <taxon>Gunneridae</taxon>
        <taxon>Pentapetalae</taxon>
        <taxon>rosids</taxon>
        <taxon>fabids</taxon>
        <taxon>Malpighiales</taxon>
        <taxon>Rhizophoraceae</taxon>
        <taxon>Rhizophora</taxon>
    </lineage>
</organism>
<feature type="compositionally biased region" description="Acidic residues" evidence="1">
    <location>
        <begin position="185"/>
        <end position="196"/>
    </location>
</feature>
<dbReference type="Pfam" id="PF14364">
    <property type="entry name" value="DUF4408"/>
    <property type="match status" value="1"/>
</dbReference>
<evidence type="ECO:0000259" key="3">
    <source>
        <dbReference type="Pfam" id="PF14364"/>
    </source>
</evidence>
<dbReference type="InterPro" id="IPR025520">
    <property type="entry name" value="DUF4408"/>
</dbReference>
<keyword evidence="2" id="KW-0812">Transmembrane</keyword>
<dbReference type="EMBL" id="GGEC01056434">
    <property type="protein sequence ID" value="MBX36918.1"/>
    <property type="molecule type" value="Transcribed_RNA"/>
</dbReference>
<keyword evidence="2" id="KW-0472">Membrane</keyword>
<dbReference type="PANTHER" id="PTHR33098:SF53">
    <property type="entry name" value="OS05G0540900 PROTEIN"/>
    <property type="match status" value="1"/>
</dbReference>
<protein>
    <submittedName>
        <fullName evidence="4">Uncharacterized protein LOC105638146</fullName>
    </submittedName>
</protein>
<accession>A0A2P2N381</accession>
<keyword evidence="2" id="KW-1133">Transmembrane helix</keyword>
<dbReference type="PANTHER" id="PTHR33098">
    <property type="entry name" value="COTTON FIBER (DUF761)"/>
    <property type="match status" value="1"/>
</dbReference>
<feature type="transmembrane region" description="Helical" evidence="2">
    <location>
        <begin position="20"/>
        <end position="39"/>
    </location>
</feature>
<feature type="domain" description="DUF4408" evidence="3">
    <location>
        <begin position="10"/>
        <end position="42"/>
    </location>
</feature>
<evidence type="ECO:0000256" key="1">
    <source>
        <dbReference type="SAM" id="MobiDB-lite"/>
    </source>
</evidence>
<evidence type="ECO:0000313" key="4">
    <source>
        <dbReference type="EMBL" id="MBX36918.1"/>
    </source>
</evidence>
<evidence type="ECO:0000256" key="2">
    <source>
        <dbReference type="SAM" id="Phobius"/>
    </source>
</evidence>
<proteinExistence type="predicted"/>
<dbReference type="InterPro" id="IPR008480">
    <property type="entry name" value="DUF761_pln"/>
</dbReference>
<dbReference type="Pfam" id="PF05553">
    <property type="entry name" value="DUF761"/>
    <property type="match status" value="1"/>
</dbReference>
<sequence length="311" mass="36182">MFEESMSAIPSIWASMNSWFTPSVLFVLLNLIISTIAITSRLATRKPHHDQHQERVVQAHAHHSLDQLDRSPSLLQRFKSINFYSYGSQEGSTLIQEKAPDFDAHLTLQQRAPLQELFHQPPTPPTRSPSIVLQKLRSINLSNYFRQQPITTTDHYGQETYPHSHFPPEQIYGQTREEEKFLEQGEGEEEEGENEQLEDHQEQTLDEIYRMIESNNKVNRSKSDTKPASGETPTKLLMKMRKSSSFKSVFAHFEEDDIVETRRPATVKEGKPKVSMGEYDDEVDARADDFIHRFKQQLKLQRIDSVLRYRR</sequence>
<name>A0A2P2N381_RHIMU</name>
<dbReference type="AlphaFoldDB" id="A0A2P2N381"/>